<evidence type="ECO:0000313" key="8">
    <source>
        <dbReference type="Proteomes" id="UP000626220"/>
    </source>
</evidence>
<dbReference type="SUPFAM" id="SSF51182">
    <property type="entry name" value="RmlC-like cupins"/>
    <property type="match status" value="1"/>
</dbReference>
<evidence type="ECO:0000259" key="6">
    <source>
        <dbReference type="PROSITE" id="PS01124"/>
    </source>
</evidence>
<dbReference type="InterPro" id="IPR014710">
    <property type="entry name" value="RmlC-like_jellyroll"/>
</dbReference>
<dbReference type="Pfam" id="PF02311">
    <property type="entry name" value="AraC_binding"/>
    <property type="match status" value="1"/>
</dbReference>
<accession>A0A8J3GVC8</accession>
<keyword evidence="8" id="KW-1185">Reference proteome</keyword>
<keyword evidence="4" id="KW-0010">Activator</keyword>
<sequence>MSHDVTSTIAANMRAIAEAQGAIFAAGTDYPAGTQVPPHSHDRHQLMHGLSGVLMVSTPAGHWIVPPEHALWIPAGCTHWVEMLGAVRMRSVYVRPGDIAAQDSPRVLGMTPLVRALLVEAVGMANRPEEAFRDRLVAELLLTEIPRLPEQPLALPLPVEPRLLRLCRAFIAAPDARASLDDWATRAGMSRRSLSRHFRTETGLSLDHWRQQACVFAALPRLIEGEKVTTVALDLGYDSPAAFTTMFRRMLGETPRAYARR</sequence>
<dbReference type="Proteomes" id="UP000626220">
    <property type="component" value="Unassembled WGS sequence"/>
</dbReference>
<gene>
    <name evidence="7" type="ORF">GCM10017056_07840</name>
</gene>
<dbReference type="InterPro" id="IPR011051">
    <property type="entry name" value="RmlC_Cupin_sf"/>
</dbReference>
<proteinExistence type="predicted"/>
<keyword evidence="1" id="KW-0678">Repressor</keyword>
<evidence type="ECO:0000256" key="5">
    <source>
        <dbReference type="ARBA" id="ARBA00023163"/>
    </source>
</evidence>
<dbReference type="InterPro" id="IPR009057">
    <property type="entry name" value="Homeodomain-like_sf"/>
</dbReference>
<dbReference type="RefSeq" id="WP_189678716.1">
    <property type="nucleotide sequence ID" value="NZ_BNCJ01000001.1"/>
</dbReference>
<reference evidence="7" key="2">
    <citation type="submission" date="2020-09" db="EMBL/GenBank/DDBJ databases">
        <authorList>
            <person name="Sun Q."/>
            <person name="Kim S."/>
        </authorList>
    </citation>
    <scope>NUCLEOTIDE SEQUENCE</scope>
    <source>
        <strain evidence="7">KCTC 42650</strain>
    </source>
</reference>
<dbReference type="Gene3D" id="1.10.10.60">
    <property type="entry name" value="Homeodomain-like"/>
    <property type="match status" value="2"/>
</dbReference>
<dbReference type="InterPro" id="IPR003313">
    <property type="entry name" value="AraC-bd"/>
</dbReference>
<dbReference type="InterPro" id="IPR018060">
    <property type="entry name" value="HTH_AraC"/>
</dbReference>
<organism evidence="7 8">
    <name type="scientific">Seohaeicola zhoushanensis</name>
    <dbReference type="NCBI Taxonomy" id="1569283"/>
    <lineage>
        <taxon>Bacteria</taxon>
        <taxon>Pseudomonadati</taxon>
        <taxon>Pseudomonadota</taxon>
        <taxon>Alphaproteobacteria</taxon>
        <taxon>Rhodobacterales</taxon>
        <taxon>Roseobacteraceae</taxon>
        <taxon>Seohaeicola</taxon>
    </lineage>
</organism>
<evidence type="ECO:0000256" key="3">
    <source>
        <dbReference type="ARBA" id="ARBA00023125"/>
    </source>
</evidence>
<dbReference type="GO" id="GO:0043565">
    <property type="term" value="F:sequence-specific DNA binding"/>
    <property type="evidence" value="ECO:0007669"/>
    <property type="project" value="InterPro"/>
</dbReference>
<keyword evidence="2" id="KW-0805">Transcription regulation</keyword>
<evidence type="ECO:0000256" key="2">
    <source>
        <dbReference type="ARBA" id="ARBA00023015"/>
    </source>
</evidence>
<evidence type="ECO:0000256" key="4">
    <source>
        <dbReference type="ARBA" id="ARBA00023159"/>
    </source>
</evidence>
<dbReference type="PRINTS" id="PR00032">
    <property type="entry name" value="HTHARAC"/>
</dbReference>
<evidence type="ECO:0000313" key="7">
    <source>
        <dbReference type="EMBL" id="GHF38316.1"/>
    </source>
</evidence>
<feature type="domain" description="HTH araC/xylS-type" evidence="6">
    <location>
        <begin position="161"/>
        <end position="261"/>
    </location>
</feature>
<dbReference type="FunFam" id="1.10.10.60:FF:000132">
    <property type="entry name" value="AraC family transcriptional regulator"/>
    <property type="match status" value="1"/>
</dbReference>
<evidence type="ECO:0000256" key="1">
    <source>
        <dbReference type="ARBA" id="ARBA00022491"/>
    </source>
</evidence>
<comment type="caution">
    <text evidence="7">The sequence shown here is derived from an EMBL/GenBank/DDBJ whole genome shotgun (WGS) entry which is preliminary data.</text>
</comment>
<name>A0A8J3GVC8_9RHOB</name>
<dbReference type="SMART" id="SM00342">
    <property type="entry name" value="HTH_ARAC"/>
    <property type="match status" value="1"/>
</dbReference>
<dbReference type="Pfam" id="PF12833">
    <property type="entry name" value="HTH_18"/>
    <property type="match status" value="1"/>
</dbReference>
<keyword evidence="5" id="KW-0804">Transcription</keyword>
<dbReference type="PROSITE" id="PS01124">
    <property type="entry name" value="HTH_ARAC_FAMILY_2"/>
    <property type="match status" value="1"/>
</dbReference>
<dbReference type="CDD" id="cd06124">
    <property type="entry name" value="cupin_NimR-like_N"/>
    <property type="match status" value="1"/>
</dbReference>
<dbReference type="EMBL" id="BNCJ01000001">
    <property type="protein sequence ID" value="GHF38316.1"/>
    <property type="molecule type" value="Genomic_DNA"/>
</dbReference>
<dbReference type="SUPFAM" id="SSF46689">
    <property type="entry name" value="Homeodomain-like"/>
    <property type="match status" value="1"/>
</dbReference>
<protein>
    <submittedName>
        <fullName evidence="7">AraC family transcriptional regulator</fullName>
    </submittedName>
</protein>
<reference evidence="7" key="1">
    <citation type="journal article" date="2014" name="Int. J. Syst. Evol. Microbiol.">
        <title>Complete genome sequence of Corynebacterium casei LMG S-19264T (=DSM 44701T), isolated from a smear-ripened cheese.</title>
        <authorList>
            <consortium name="US DOE Joint Genome Institute (JGI-PGF)"/>
            <person name="Walter F."/>
            <person name="Albersmeier A."/>
            <person name="Kalinowski J."/>
            <person name="Ruckert C."/>
        </authorList>
    </citation>
    <scope>NUCLEOTIDE SEQUENCE</scope>
    <source>
        <strain evidence="7">KCTC 42650</strain>
    </source>
</reference>
<dbReference type="PANTHER" id="PTHR11019">
    <property type="entry name" value="HTH-TYPE TRANSCRIPTIONAL REGULATOR NIMR"/>
    <property type="match status" value="1"/>
</dbReference>
<dbReference type="AlphaFoldDB" id="A0A8J3GVC8"/>
<dbReference type="InterPro" id="IPR020449">
    <property type="entry name" value="Tscrpt_reg_AraC-type_HTH"/>
</dbReference>
<dbReference type="PANTHER" id="PTHR11019:SF159">
    <property type="entry name" value="TRANSCRIPTIONAL REGULATOR-RELATED"/>
    <property type="match status" value="1"/>
</dbReference>
<dbReference type="GO" id="GO:0003700">
    <property type="term" value="F:DNA-binding transcription factor activity"/>
    <property type="evidence" value="ECO:0007669"/>
    <property type="project" value="InterPro"/>
</dbReference>
<keyword evidence="3" id="KW-0238">DNA-binding</keyword>
<dbReference type="Gene3D" id="2.60.120.10">
    <property type="entry name" value="Jelly Rolls"/>
    <property type="match status" value="1"/>
</dbReference>